<dbReference type="Gene3D" id="2.30.40.10">
    <property type="entry name" value="Urease, subunit C, domain 1"/>
    <property type="match status" value="1"/>
</dbReference>
<comment type="catalytic activity">
    <reaction evidence="5">
        <text>S-methyl-5'-thioadenosine + H2O + H(+) = S-methyl-5'-thioinosine + NH4(+)</text>
        <dbReference type="Rhea" id="RHEA:25025"/>
        <dbReference type="ChEBI" id="CHEBI:15377"/>
        <dbReference type="ChEBI" id="CHEBI:15378"/>
        <dbReference type="ChEBI" id="CHEBI:17509"/>
        <dbReference type="ChEBI" id="CHEBI:28938"/>
        <dbReference type="ChEBI" id="CHEBI:48595"/>
        <dbReference type="EC" id="3.5.4.31"/>
    </reaction>
</comment>
<dbReference type="InterPro" id="IPR006680">
    <property type="entry name" value="Amidohydro-rel"/>
</dbReference>
<dbReference type="PANTHER" id="PTHR43794">
    <property type="entry name" value="AMINOHYDROLASE SSNA-RELATED"/>
    <property type="match status" value="1"/>
</dbReference>
<comment type="catalytic activity">
    <reaction evidence="5">
        <text>S-adenosyl-L-homocysteine + H2O + H(+) = S-inosyl-L-homocysteine + NH4(+)</text>
        <dbReference type="Rhea" id="RHEA:20716"/>
        <dbReference type="ChEBI" id="CHEBI:15377"/>
        <dbReference type="ChEBI" id="CHEBI:15378"/>
        <dbReference type="ChEBI" id="CHEBI:28938"/>
        <dbReference type="ChEBI" id="CHEBI:57856"/>
        <dbReference type="ChEBI" id="CHEBI:57985"/>
        <dbReference type="EC" id="3.5.4.28"/>
    </reaction>
</comment>
<dbReference type="GO" id="GO:0050270">
    <property type="term" value="F:S-adenosylhomocysteine deaminase activity"/>
    <property type="evidence" value="ECO:0007669"/>
    <property type="project" value="UniProtKB-UniRule"/>
</dbReference>
<evidence type="ECO:0000256" key="2">
    <source>
        <dbReference type="ARBA" id="ARBA00022723"/>
    </source>
</evidence>
<evidence type="ECO:0000256" key="3">
    <source>
        <dbReference type="ARBA" id="ARBA00022801"/>
    </source>
</evidence>
<dbReference type="AlphaFoldDB" id="A0A944QSB3"/>
<name>A0A944QSB3_9GAMM</name>
<organism evidence="7 8">
    <name type="scientific">Candidatus Thiodiazotropha taylori</name>
    <dbReference type="NCBI Taxonomy" id="2792791"/>
    <lineage>
        <taxon>Bacteria</taxon>
        <taxon>Pseudomonadati</taxon>
        <taxon>Pseudomonadota</taxon>
        <taxon>Gammaproteobacteria</taxon>
        <taxon>Chromatiales</taxon>
        <taxon>Sedimenticolaceae</taxon>
        <taxon>Candidatus Thiodiazotropha</taxon>
    </lineage>
</organism>
<evidence type="ECO:0000256" key="5">
    <source>
        <dbReference type="HAMAP-Rule" id="MF_01281"/>
    </source>
</evidence>
<feature type="binding site" evidence="5">
    <location>
        <position position="70"/>
    </location>
    <ligand>
        <name>Zn(2+)</name>
        <dbReference type="ChEBI" id="CHEBI:29105"/>
    </ligand>
</feature>
<evidence type="ECO:0000256" key="4">
    <source>
        <dbReference type="ARBA" id="ARBA00022833"/>
    </source>
</evidence>
<dbReference type="PANTHER" id="PTHR43794:SF11">
    <property type="entry name" value="AMIDOHYDROLASE-RELATED DOMAIN-CONTAINING PROTEIN"/>
    <property type="match status" value="1"/>
</dbReference>
<comment type="caution">
    <text evidence="5">Lacks conserved residue(s) required for the propagation of feature annotation.</text>
</comment>
<dbReference type="EC" id="3.5.4.28" evidence="5"/>
<dbReference type="Gene3D" id="3.20.20.140">
    <property type="entry name" value="Metal-dependent hydrolases"/>
    <property type="match status" value="1"/>
</dbReference>
<dbReference type="InterPro" id="IPR011059">
    <property type="entry name" value="Metal-dep_hydrolase_composite"/>
</dbReference>
<accession>A0A944QSB3</accession>
<feature type="binding site" evidence="5">
    <location>
        <position position="72"/>
    </location>
    <ligand>
        <name>Zn(2+)</name>
        <dbReference type="ChEBI" id="CHEBI:29105"/>
    </ligand>
</feature>
<sequence>MPEAVDQLIHAEWIIPVVPENLLLSDHTLVVNRGRISAILPTEKVAEQYQSAQEISLPGHALIPGLINSHTHAAMALLRGLADDMPLMTWLNEHIWPAEARWVSEEFIHDGTQLAVAEMLLGGTTCFNDMYFFPDITGRVASSAGIRAVLGLIAIDFPSAWASDGDDYLHKGLQVHDQFRTNPIIHTAFAPHAPYSVADPILERIRTLADELEIPVHMHVHETHDEIVQGLQNQGKRPMERLHDLGLLSPSLAAVHMTQLEKSEIELFAASGGQVVHCPESNLKLASGFCPVTELTEAGINVALGTDGAASNNDLDMLSEMRSAALLTKGVANNASALPAAKALSMATINGARALGLQQETGSLEPGKSADLVAVDLHRINTLPVYHPISQLVYAAGREQVTHVWVAGRHLVSEGSLTTLDLQLLAARSKDWRERILATDVDN</sequence>
<dbReference type="InterPro" id="IPR032466">
    <property type="entry name" value="Metal_Hydrolase"/>
</dbReference>
<proteinExistence type="inferred from homology"/>
<feature type="binding site" evidence="5">
    <location>
        <position position="219"/>
    </location>
    <ligand>
        <name>Zn(2+)</name>
        <dbReference type="ChEBI" id="CHEBI:29105"/>
    </ligand>
</feature>
<feature type="domain" description="Amidohydrolase-related" evidence="6">
    <location>
        <begin position="62"/>
        <end position="409"/>
    </location>
</feature>
<dbReference type="InterPro" id="IPR023512">
    <property type="entry name" value="Deaminase_MtaD/DadD"/>
</dbReference>
<keyword evidence="2 5" id="KW-0479">Metal-binding</keyword>
<dbReference type="NCBIfam" id="NF006549">
    <property type="entry name" value="PRK09045.1"/>
    <property type="match status" value="1"/>
</dbReference>
<feature type="binding site" evidence="5">
    <location>
        <position position="222"/>
    </location>
    <ligand>
        <name>substrate</name>
    </ligand>
</feature>
<dbReference type="InterPro" id="IPR050287">
    <property type="entry name" value="MTA/SAH_deaminase"/>
</dbReference>
<dbReference type="HAMAP" id="MF_01281">
    <property type="entry name" value="MTA_SAH_deamin"/>
    <property type="match status" value="1"/>
</dbReference>
<evidence type="ECO:0000313" key="7">
    <source>
        <dbReference type="EMBL" id="MBT2988668.1"/>
    </source>
</evidence>
<comment type="cofactor">
    <cofactor evidence="5">
        <name>Zn(2+)</name>
        <dbReference type="ChEBI" id="CHEBI:29105"/>
    </cofactor>
    <text evidence="5">Binds 1 zinc ion per subunit.</text>
</comment>
<dbReference type="FunFam" id="3.20.20.140:FF:000014">
    <property type="entry name" value="5-methylthioadenosine/S-adenosylhomocysteine deaminase"/>
    <property type="match status" value="1"/>
</dbReference>
<dbReference type="CDD" id="cd01298">
    <property type="entry name" value="ATZ_TRZ_like"/>
    <property type="match status" value="1"/>
</dbReference>
<dbReference type="SUPFAM" id="SSF51338">
    <property type="entry name" value="Composite domain of metallo-dependent hydrolases"/>
    <property type="match status" value="1"/>
</dbReference>
<feature type="binding site" evidence="5">
    <location>
        <position position="307"/>
    </location>
    <ligand>
        <name>substrate</name>
    </ligand>
</feature>
<feature type="binding site" evidence="5">
    <location>
        <position position="192"/>
    </location>
    <ligand>
        <name>substrate</name>
    </ligand>
</feature>
<comment type="caution">
    <text evidence="7">The sequence shown here is derived from an EMBL/GenBank/DDBJ whole genome shotgun (WGS) entry which is preliminary data.</text>
</comment>
<keyword evidence="3 5" id="KW-0378">Hydrolase</keyword>
<protein>
    <recommendedName>
        <fullName evidence="5">5-methylthioadenosine/S-adenosylhomocysteine deaminase</fullName>
        <shortName evidence="5">MTA/SAH deaminase</shortName>
        <ecNumber evidence="5">3.5.4.28</ecNumber>
        <ecNumber evidence="5">3.5.4.31</ecNumber>
    </recommendedName>
</protein>
<dbReference type="Proteomes" id="UP000770889">
    <property type="component" value="Unassembled WGS sequence"/>
</dbReference>
<dbReference type="GO" id="GO:0046872">
    <property type="term" value="F:metal ion binding"/>
    <property type="evidence" value="ECO:0007669"/>
    <property type="project" value="UniProtKB-KW"/>
</dbReference>
<dbReference type="Pfam" id="PF01979">
    <property type="entry name" value="Amidohydro_1"/>
    <property type="match status" value="1"/>
</dbReference>
<feature type="binding site" evidence="5">
    <location>
        <position position="307"/>
    </location>
    <ligand>
        <name>Zn(2+)</name>
        <dbReference type="ChEBI" id="CHEBI:29105"/>
    </ligand>
</feature>
<comment type="similarity">
    <text evidence="5">Belongs to the metallo-dependent hydrolases superfamily. MTA/SAH deaminase family.</text>
</comment>
<reference evidence="7 8" key="1">
    <citation type="submission" date="2021-05" db="EMBL/GenBank/DDBJ databases">
        <title>Genetic and Functional Diversity in Clade A Lucinid endosymbionts from the Bahamas.</title>
        <authorList>
            <person name="Giani N.M."/>
            <person name="Engel A.S."/>
            <person name="Campbell B.J."/>
        </authorList>
    </citation>
    <scope>NUCLEOTIDE SEQUENCE [LARGE SCALE GENOMIC DNA]</scope>
    <source>
        <strain evidence="7">LUC16012Gg_MoonRockCtena</strain>
    </source>
</reference>
<comment type="function">
    <text evidence="5">Catalyzes the deamination of 5-methylthioadenosine and S-adenosyl-L-homocysteine into 5-methylthioinosine and S-inosyl-L-homocysteine, respectively. Is also able to deaminate adenosine.</text>
</comment>
<evidence type="ECO:0000313" key="8">
    <source>
        <dbReference type="Proteomes" id="UP000770889"/>
    </source>
</evidence>
<dbReference type="GO" id="GO:0090614">
    <property type="term" value="F:5'-methylthioadenosine deaminase activity"/>
    <property type="evidence" value="ECO:0007669"/>
    <property type="project" value="UniProtKB-UniRule"/>
</dbReference>
<dbReference type="EC" id="3.5.4.31" evidence="5"/>
<dbReference type="SUPFAM" id="SSF51556">
    <property type="entry name" value="Metallo-dependent hydrolases"/>
    <property type="match status" value="1"/>
</dbReference>
<evidence type="ECO:0000256" key="1">
    <source>
        <dbReference type="ARBA" id="ARBA00006745"/>
    </source>
</evidence>
<evidence type="ECO:0000259" key="6">
    <source>
        <dbReference type="Pfam" id="PF01979"/>
    </source>
</evidence>
<keyword evidence="4 5" id="KW-0862">Zinc</keyword>
<gene>
    <name evidence="5" type="primary">mtaD</name>
    <name evidence="7" type="ORF">KME65_06855</name>
</gene>
<feature type="binding site" evidence="5">
    <location>
        <position position="99"/>
    </location>
    <ligand>
        <name>substrate</name>
    </ligand>
</feature>
<dbReference type="EMBL" id="JAHHGM010000005">
    <property type="protein sequence ID" value="MBT2988668.1"/>
    <property type="molecule type" value="Genomic_DNA"/>
</dbReference>
<comment type="similarity">
    <text evidence="1">Belongs to the metallo-dependent hydrolases superfamily. ATZ/TRZ family.</text>
</comment>